<evidence type="ECO:0000256" key="5">
    <source>
        <dbReference type="PROSITE-ProRule" id="PRU00169"/>
    </source>
</evidence>
<dbReference type="SUPFAM" id="SSF52172">
    <property type="entry name" value="CheY-like"/>
    <property type="match status" value="1"/>
</dbReference>
<evidence type="ECO:0000256" key="2">
    <source>
        <dbReference type="ARBA" id="ARBA00012438"/>
    </source>
</evidence>
<sequence>MGYNSVEQVDASESELHPLSKNVGTAIDRRDVLNFFRQSQEIHENTQRAVSVLNDLLTYDKVEMGSMQLERDVVSISPLIEKTAKEFTAAAAQKKINFKFDFSRLESDLEKLGSKQSGHVSPILYPATVDACQSLCDDVRIAQVVRNLISNAIKFTREGGDITLSVSYVMPDTSEKNGLYEKRFTLKRGEEISASPCGALRLDVSDSGVGMTNEQLAVVFGDGVQFNANDLQKGNGTGLGLHIAKGIMELHGGKLTASSEGLGTGTTFSMVTPLYYLPNTGNTGIKEDSPQPSTSENPEDLETGPLRVLVVDDAPMNRKLLSRLLKNHDHICEEADDGDVAVDMVQASMEEGTPFDTVLLDNEMPRLSGPLAAKQMREMGSDVFIVGVTGNLLPDDVQSFKKCGANAVLPKPFKLAALEQLWIEYGVSSDHQRHDRTVATVHSD</sequence>
<dbReference type="InterPro" id="IPR001789">
    <property type="entry name" value="Sig_transdc_resp-reg_receiver"/>
</dbReference>
<feature type="modified residue" description="4-aspartylphosphate" evidence="5">
    <location>
        <position position="361"/>
    </location>
</feature>
<protein>
    <recommendedName>
        <fullName evidence="2">histidine kinase</fullName>
        <ecNumber evidence="2">2.7.13.3</ecNumber>
    </recommendedName>
</protein>
<dbReference type="GO" id="GO:0004673">
    <property type="term" value="F:protein histidine kinase activity"/>
    <property type="evidence" value="ECO:0007669"/>
    <property type="project" value="UniProtKB-EC"/>
</dbReference>
<name>A0A7S1VH49_9STRA</name>
<dbReference type="PRINTS" id="PR00344">
    <property type="entry name" value="BCTRLSENSOR"/>
</dbReference>
<dbReference type="InterPro" id="IPR036890">
    <property type="entry name" value="HATPase_C_sf"/>
</dbReference>
<evidence type="ECO:0000256" key="4">
    <source>
        <dbReference type="ARBA" id="ARBA00022777"/>
    </source>
</evidence>
<dbReference type="SMART" id="SM00387">
    <property type="entry name" value="HATPase_c"/>
    <property type="match status" value="1"/>
</dbReference>
<evidence type="ECO:0000256" key="3">
    <source>
        <dbReference type="ARBA" id="ARBA00022679"/>
    </source>
</evidence>
<feature type="domain" description="Histidine kinase" evidence="7">
    <location>
        <begin position="42"/>
        <end position="276"/>
    </location>
</feature>
<comment type="catalytic activity">
    <reaction evidence="1">
        <text>ATP + protein L-histidine = ADP + protein N-phospho-L-histidine.</text>
        <dbReference type="EC" id="2.7.13.3"/>
    </reaction>
</comment>
<feature type="domain" description="Response regulatory" evidence="8">
    <location>
        <begin position="307"/>
        <end position="426"/>
    </location>
</feature>
<dbReference type="InterPro" id="IPR005467">
    <property type="entry name" value="His_kinase_dom"/>
</dbReference>
<dbReference type="CDD" id="cd17546">
    <property type="entry name" value="REC_hyHK_CKI1_RcsC-like"/>
    <property type="match status" value="1"/>
</dbReference>
<organism evidence="9">
    <name type="scientific">Grammatophora oceanica</name>
    <dbReference type="NCBI Taxonomy" id="210454"/>
    <lineage>
        <taxon>Eukaryota</taxon>
        <taxon>Sar</taxon>
        <taxon>Stramenopiles</taxon>
        <taxon>Ochrophyta</taxon>
        <taxon>Bacillariophyta</taxon>
        <taxon>Fragilariophyceae</taxon>
        <taxon>Fragilariophycidae</taxon>
        <taxon>Rhabdonematales</taxon>
        <taxon>Grammatophoraceae</taxon>
        <taxon>Grammatophora</taxon>
    </lineage>
</organism>
<gene>
    <name evidence="9" type="ORF">GOCE00092_LOCUS20234</name>
</gene>
<keyword evidence="3" id="KW-0808">Transferase</keyword>
<dbReference type="PANTHER" id="PTHR43047">
    <property type="entry name" value="TWO-COMPONENT HISTIDINE PROTEIN KINASE"/>
    <property type="match status" value="1"/>
</dbReference>
<keyword evidence="4" id="KW-0418">Kinase</keyword>
<dbReference type="PROSITE" id="PS50109">
    <property type="entry name" value="HIS_KIN"/>
    <property type="match status" value="1"/>
</dbReference>
<dbReference type="Gene3D" id="3.40.50.2300">
    <property type="match status" value="1"/>
</dbReference>
<dbReference type="AlphaFoldDB" id="A0A7S1VH49"/>
<keyword evidence="5" id="KW-0597">Phosphoprotein</keyword>
<dbReference type="InterPro" id="IPR011006">
    <property type="entry name" value="CheY-like_superfamily"/>
</dbReference>
<dbReference type="EC" id="2.7.13.3" evidence="2"/>
<dbReference type="InterPro" id="IPR004358">
    <property type="entry name" value="Sig_transdc_His_kin-like_C"/>
</dbReference>
<dbReference type="Gene3D" id="3.30.565.10">
    <property type="entry name" value="Histidine kinase-like ATPase, C-terminal domain"/>
    <property type="match status" value="1"/>
</dbReference>
<reference evidence="9" key="1">
    <citation type="submission" date="2021-01" db="EMBL/GenBank/DDBJ databases">
        <authorList>
            <person name="Corre E."/>
            <person name="Pelletier E."/>
            <person name="Niang G."/>
            <person name="Scheremetjew M."/>
            <person name="Finn R."/>
            <person name="Kale V."/>
            <person name="Holt S."/>
            <person name="Cochrane G."/>
            <person name="Meng A."/>
            <person name="Brown T."/>
            <person name="Cohen L."/>
        </authorList>
    </citation>
    <scope>NUCLEOTIDE SEQUENCE</scope>
    <source>
        <strain evidence="9">CCMP 410</strain>
    </source>
</reference>
<dbReference type="EMBL" id="HBGK01038915">
    <property type="protein sequence ID" value="CAD9297991.1"/>
    <property type="molecule type" value="Transcribed_RNA"/>
</dbReference>
<dbReference type="Pfam" id="PF00072">
    <property type="entry name" value="Response_reg"/>
    <property type="match status" value="1"/>
</dbReference>
<dbReference type="Pfam" id="PF02518">
    <property type="entry name" value="HATPase_c"/>
    <property type="match status" value="1"/>
</dbReference>
<evidence type="ECO:0000256" key="6">
    <source>
        <dbReference type="SAM" id="MobiDB-lite"/>
    </source>
</evidence>
<evidence type="ECO:0000313" key="9">
    <source>
        <dbReference type="EMBL" id="CAD9297991.1"/>
    </source>
</evidence>
<evidence type="ECO:0000259" key="7">
    <source>
        <dbReference type="PROSITE" id="PS50109"/>
    </source>
</evidence>
<dbReference type="PROSITE" id="PS50110">
    <property type="entry name" value="RESPONSE_REGULATORY"/>
    <property type="match status" value="1"/>
</dbReference>
<dbReference type="SMART" id="SM00448">
    <property type="entry name" value="REC"/>
    <property type="match status" value="1"/>
</dbReference>
<dbReference type="InterPro" id="IPR003594">
    <property type="entry name" value="HATPase_dom"/>
</dbReference>
<proteinExistence type="predicted"/>
<dbReference type="GO" id="GO:0000160">
    <property type="term" value="P:phosphorelay signal transduction system"/>
    <property type="evidence" value="ECO:0007669"/>
    <property type="project" value="InterPro"/>
</dbReference>
<evidence type="ECO:0000259" key="8">
    <source>
        <dbReference type="PROSITE" id="PS50110"/>
    </source>
</evidence>
<dbReference type="SUPFAM" id="SSF55874">
    <property type="entry name" value="ATPase domain of HSP90 chaperone/DNA topoisomerase II/histidine kinase"/>
    <property type="match status" value="1"/>
</dbReference>
<evidence type="ECO:0000256" key="1">
    <source>
        <dbReference type="ARBA" id="ARBA00000085"/>
    </source>
</evidence>
<accession>A0A7S1VH49</accession>
<feature type="region of interest" description="Disordered" evidence="6">
    <location>
        <begin position="281"/>
        <end position="303"/>
    </location>
</feature>